<gene>
    <name evidence="5" type="ORF">COV74_09150</name>
</gene>
<dbReference type="SUPFAM" id="SSF55781">
    <property type="entry name" value="GAF domain-like"/>
    <property type="match status" value="1"/>
</dbReference>
<dbReference type="CDD" id="cd01949">
    <property type="entry name" value="GGDEF"/>
    <property type="match status" value="1"/>
</dbReference>
<keyword evidence="3" id="KW-0812">Transmembrane</keyword>
<dbReference type="Gene3D" id="3.30.70.270">
    <property type="match status" value="1"/>
</dbReference>
<evidence type="ECO:0000313" key="6">
    <source>
        <dbReference type="Proteomes" id="UP000230859"/>
    </source>
</evidence>
<dbReference type="GO" id="GO:0052621">
    <property type="term" value="F:diguanylate cyclase activity"/>
    <property type="evidence" value="ECO:0007669"/>
    <property type="project" value="UniProtKB-EC"/>
</dbReference>
<keyword evidence="3" id="KW-1133">Transmembrane helix</keyword>
<dbReference type="InterPro" id="IPR050469">
    <property type="entry name" value="Diguanylate_Cyclase"/>
</dbReference>
<dbReference type="GO" id="GO:0043709">
    <property type="term" value="P:cell adhesion involved in single-species biofilm formation"/>
    <property type="evidence" value="ECO:0007669"/>
    <property type="project" value="TreeGrafter"/>
</dbReference>
<feature type="transmembrane region" description="Helical" evidence="3">
    <location>
        <begin position="51"/>
        <end position="70"/>
    </location>
</feature>
<dbReference type="PANTHER" id="PTHR45138">
    <property type="entry name" value="REGULATORY COMPONENTS OF SENSORY TRANSDUCTION SYSTEM"/>
    <property type="match status" value="1"/>
</dbReference>
<reference evidence="5 6" key="1">
    <citation type="submission" date="2017-09" db="EMBL/GenBank/DDBJ databases">
        <title>Depth-based differentiation of microbial function through sediment-hosted aquifers and enrichment of novel symbionts in the deep terrestrial subsurface.</title>
        <authorList>
            <person name="Probst A.J."/>
            <person name="Ladd B."/>
            <person name="Jarett J.K."/>
            <person name="Geller-Mcgrath D.E."/>
            <person name="Sieber C.M."/>
            <person name="Emerson J.B."/>
            <person name="Anantharaman K."/>
            <person name="Thomas B.C."/>
            <person name="Malmstrom R."/>
            <person name="Stieglmeier M."/>
            <person name="Klingl A."/>
            <person name="Woyke T."/>
            <person name="Ryan C.M."/>
            <person name="Banfield J.F."/>
        </authorList>
    </citation>
    <scope>NUCLEOTIDE SEQUENCE [LARGE SCALE GENOMIC DNA]</scope>
    <source>
        <strain evidence="5">CG11_big_fil_rev_8_21_14_0_20_45_26</strain>
    </source>
</reference>
<dbReference type="NCBIfam" id="TIGR00254">
    <property type="entry name" value="GGDEF"/>
    <property type="match status" value="1"/>
</dbReference>
<evidence type="ECO:0000256" key="2">
    <source>
        <dbReference type="ARBA" id="ARBA00034247"/>
    </source>
</evidence>
<accession>A0A2H0LLW4</accession>
<dbReference type="SMART" id="SM00267">
    <property type="entry name" value="GGDEF"/>
    <property type="match status" value="1"/>
</dbReference>
<dbReference type="AlphaFoldDB" id="A0A2H0LLW4"/>
<dbReference type="GO" id="GO:1902201">
    <property type="term" value="P:negative regulation of bacterial-type flagellum-dependent cell motility"/>
    <property type="evidence" value="ECO:0007669"/>
    <property type="project" value="TreeGrafter"/>
</dbReference>
<feature type="transmembrane region" description="Helical" evidence="3">
    <location>
        <begin position="5"/>
        <end position="21"/>
    </location>
</feature>
<name>A0A2H0LLW4_9BACT</name>
<dbReference type="EC" id="2.7.7.65" evidence="1"/>
<feature type="transmembrane region" description="Helical" evidence="3">
    <location>
        <begin position="76"/>
        <end position="93"/>
    </location>
</feature>
<dbReference type="Gene3D" id="3.30.450.40">
    <property type="match status" value="1"/>
</dbReference>
<comment type="caution">
    <text evidence="5">The sequence shown here is derived from an EMBL/GenBank/DDBJ whole genome shotgun (WGS) entry which is preliminary data.</text>
</comment>
<dbReference type="PANTHER" id="PTHR45138:SF9">
    <property type="entry name" value="DIGUANYLATE CYCLASE DGCM-RELATED"/>
    <property type="match status" value="1"/>
</dbReference>
<evidence type="ECO:0000256" key="1">
    <source>
        <dbReference type="ARBA" id="ARBA00012528"/>
    </source>
</evidence>
<proteinExistence type="predicted"/>
<comment type="catalytic activity">
    <reaction evidence="2">
        <text>2 GTP = 3',3'-c-di-GMP + 2 diphosphate</text>
        <dbReference type="Rhea" id="RHEA:24898"/>
        <dbReference type="ChEBI" id="CHEBI:33019"/>
        <dbReference type="ChEBI" id="CHEBI:37565"/>
        <dbReference type="ChEBI" id="CHEBI:58805"/>
        <dbReference type="EC" id="2.7.7.65"/>
    </reaction>
</comment>
<dbReference type="InterPro" id="IPR043128">
    <property type="entry name" value="Rev_trsase/Diguanyl_cyclase"/>
</dbReference>
<feature type="domain" description="GGDEF" evidence="4">
    <location>
        <begin position="330"/>
        <end position="473"/>
    </location>
</feature>
<dbReference type="SUPFAM" id="SSF55073">
    <property type="entry name" value="Nucleotide cyclase"/>
    <property type="match status" value="1"/>
</dbReference>
<dbReference type="InterPro" id="IPR029016">
    <property type="entry name" value="GAF-like_dom_sf"/>
</dbReference>
<dbReference type="GO" id="GO:0005886">
    <property type="term" value="C:plasma membrane"/>
    <property type="evidence" value="ECO:0007669"/>
    <property type="project" value="TreeGrafter"/>
</dbReference>
<feature type="transmembrane region" description="Helical" evidence="3">
    <location>
        <begin position="27"/>
        <end position="44"/>
    </location>
</feature>
<evidence type="ECO:0000313" key="5">
    <source>
        <dbReference type="EMBL" id="PIQ85356.1"/>
    </source>
</evidence>
<protein>
    <recommendedName>
        <fullName evidence="1">diguanylate cyclase</fullName>
        <ecNumber evidence="1">2.7.7.65</ecNumber>
    </recommendedName>
</protein>
<evidence type="ECO:0000256" key="3">
    <source>
        <dbReference type="SAM" id="Phobius"/>
    </source>
</evidence>
<dbReference type="Proteomes" id="UP000230859">
    <property type="component" value="Unassembled WGS sequence"/>
</dbReference>
<dbReference type="Pfam" id="PF00990">
    <property type="entry name" value="GGDEF"/>
    <property type="match status" value="1"/>
</dbReference>
<dbReference type="InterPro" id="IPR029787">
    <property type="entry name" value="Nucleotide_cyclase"/>
</dbReference>
<evidence type="ECO:0000259" key="4">
    <source>
        <dbReference type="PROSITE" id="PS50887"/>
    </source>
</evidence>
<organism evidence="5 6">
    <name type="scientific">Candidatus Abzuiibacterium crystallinum</name>
    <dbReference type="NCBI Taxonomy" id="1974748"/>
    <lineage>
        <taxon>Bacteria</taxon>
        <taxon>Pseudomonadati</taxon>
        <taxon>Candidatus Omnitrophota</taxon>
        <taxon>Candidatus Abzuiibacterium</taxon>
    </lineage>
</organism>
<dbReference type="FunFam" id="3.30.70.270:FF:000001">
    <property type="entry name" value="Diguanylate cyclase domain protein"/>
    <property type="match status" value="1"/>
</dbReference>
<dbReference type="InterPro" id="IPR000160">
    <property type="entry name" value="GGDEF_dom"/>
</dbReference>
<dbReference type="EMBL" id="PCVY01000068">
    <property type="protein sequence ID" value="PIQ85356.1"/>
    <property type="molecule type" value="Genomic_DNA"/>
</dbReference>
<keyword evidence="3" id="KW-0472">Membrane</keyword>
<dbReference type="PROSITE" id="PS50887">
    <property type="entry name" value="GGDEF"/>
    <property type="match status" value="1"/>
</dbReference>
<sequence length="480" mass="55509">MLKRIFIILVFIFFSLPQLYFDSMQGFQLVILSAGFLIGLIYAVSNRDLPLTVSIGILFLLNVLRHWTVLTAESCAGLLLVFISTILIWFYYFRSRQEYLRSRLTQKEQDASDMNILNKKYKSRVESLNHLEHQVGGLLELFEVAKDFNECLYFDQLMNILSKRVREQLPFSAFELYLFSQNPDNENAVTKIIRIGKGKLQPELLETVSAEENQFAIKIKKMGKAYRFDAPRPALQLKPHDHRIAYPMWVFPLQVEDRVIAVISVEGAAIDDFPKFELLASQLALQVKKVSLYETVKELSIVDGLTKVYVRRHFLERFEEELRRAIKRKSTVSVLMLDIDHFKRYNDQFGHLVGDGTLREVAAVIRECVRKVDLVSRYGGEEFVIAMPGISRNLSIEIAERIRSAIARKRFRLYDEHTQVTVSIGAASFPDDLDRSHTKKFQSDLIVELIRKADKAMYRAKEDGRNRVCSYQQIDKGGTE</sequence>